<dbReference type="OrthoDB" id="1120381at2"/>
<gene>
    <name evidence="1" type="ORF">EZE20_06975</name>
</gene>
<dbReference type="Proteomes" id="UP000295706">
    <property type="component" value="Unassembled WGS sequence"/>
</dbReference>
<reference evidence="1 2" key="1">
    <citation type="submission" date="2019-02" db="EMBL/GenBank/DDBJ databases">
        <title>Arundinibacter roseus gen. nov., sp. nov., a new member of the family Cytophagaceae.</title>
        <authorList>
            <person name="Szuroczki S."/>
            <person name="Khayer B."/>
            <person name="Sproer C."/>
            <person name="Toumi M."/>
            <person name="Szabo A."/>
            <person name="Felfoldi T."/>
            <person name="Schumann P."/>
            <person name="Toth E."/>
        </authorList>
    </citation>
    <scope>NUCLEOTIDE SEQUENCE [LARGE SCALE GENOMIC DNA]</scope>
    <source>
        <strain evidence="1 2">DMA-k-7a</strain>
    </source>
</reference>
<proteinExistence type="predicted"/>
<evidence type="ECO:0000313" key="2">
    <source>
        <dbReference type="Proteomes" id="UP000295706"/>
    </source>
</evidence>
<comment type="caution">
    <text evidence="1">The sequence shown here is derived from an EMBL/GenBank/DDBJ whole genome shotgun (WGS) entry which is preliminary data.</text>
</comment>
<dbReference type="EMBL" id="SMJU01000004">
    <property type="protein sequence ID" value="TDB66861.1"/>
    <property type="molecule type" value="Genomic_DNA"/>
</dbReference>
<evidence type="ECO:0000313" key="1">
    <source>
        <dbReference type="EMBL" id="TDB66861.1"/>
    </source>
</evidence>
<name>A0A4R4KJY6_9BACT</name>
<dbReference type="AlphaFoldDB" id="A0A4R4KJY6"/>
<accession>A0A4R4KJY6</accession>
<keyword evidence="2" id="KW-1185">Reference proteome</keyword>
<protein>
    <recommendedName>
        <fullName evidence="3">DUF1990 family protein</fullName>
    </recommendedName>
</protein>
<sequence>MPISETSIIQSERIPQKTVQEYLADKKLHACADFDKLKSTSYQPAEQSTYHVHSKTFLVKAKLSTVWNTYLSISPRETWRSEIVSFGCMYCKNSQELTYMEDEYDGLREGQVLFLNISLLWGLVNIAVAHQIIRVDSVKKEIEFSYIEGGKTEGSQVLSFSAIDSVTTKIVHKTTYKGTEKSYIREQVLYPFLHAKVIAAFHDNVKQKVLEDLQ</sequence>
<evidence type="ECO:0008006" key="3">
    <source>
        <dbReference type="Google" id="ProtNLM"/>
    </source>
</evidence>
<organism evidence="1 2">
    <name type="scientific">Arundinibacter roseus</name>
    <dbReference type="NCBI Taxonomy" id="2070510"/>
    <lineage>
        <taxon>Bacteria</taxon>
        <taxon>Pseudomonadati</taxon>
        <taxon>Bacteroidota</taxon>
        <taxon>Cytophagia</taxon>
        <taxon>Cytophagales</taxon>
        <taxon>Spirosomataceae</taxon>
        <taxon>Arundinibacter</taxon>
    </lineage>
</organism>
<dbReference type="RefSeq" id="WP_132115930.1">
    <property type="nucleotide sequence ID" value="NZ_SMJU01000004.1"/>
</dbReference>